<feature type="transmembrane region" description="Helical" evidence="7">
    <location>
        <begin position="518"/>
        <end position="542"/>
    </location>
</feature>
<dbReference type="EMBL" id="JTLV02000001">
    <property type="protein sequence ID" value="PQM30548.1"/>
    <property type="molecule type" value="Genomic_DNA"/>
</dbReference>
<evidence type="ECO:0000313" key="9">
    <source>
        <dbReference type="EMBL" id="PQM30548.1"/>
    </source>
</evidence>
<evidence type="ECO:0000256" key="7">
    <source>
        <dbReference type="SAM" id="Phobius"/>
    </source>
</evidence>
<name>A0A2P6FAR8_9MOLU</name>
<evidence type="ECO:0000256" key="2">
    <source>
        <dbReference type="ARBA" id="ARBA00022475"/>
    </source>
</evidence>
<feature type="transmembrane region" description="Helical" evidence="7">
    <location>
        <begin position="1039"/>
        <end position="1068"/>
    </location>
</feature>
<feature type="transmembrane region" description="Helical" evidence="7">
    <location>
        <begin position="421"/>
        <end position="450"/>
    </location>
</feature>
<keyword evidence="2" id="KW-1003">Cell membrane</keyword>
<dbReference type="OrthoDB" id="386962at2"/>
<sequence>MIRHLFKNFWLSFTKNSLQVLGLFLMLGVVITLFGGMIMSNDLSTSQLAVIGKNLYNTNISFRFSEQLKIASNNKNLSYGLNNINYINSNQTIDATKVESSYFLLRKGTNDSYQIFLDSTKDPTYNGKWLALNSSNPYFVEQLKATGNVVLNFTSNILPSSDYFLSQADYAELLGYLKNPNGLIPFVSSPNNPRLATDTNVFTDAYQSFVQNQPRIYQLELLLLNSVIIGSVADRAIMNETMQVYDIFKAENFYIQSDRPYYWTTPIMVKGDYKTFLDYNATSDYPPIIINNSYASHNKIKIGDSFTIYGFKYRVVGFGTNAYVNSASNESSFIYNPYLWIRGDEYDRLQQNMAAAARIMSNGVTINAALAKDQWNNDFLAAKNSWSDMANVYDNANFSYSNGAYSPLNHMKELISNKEEIIWSILVAISLLLVISSFIMISMIVNKLLFVNRGIIGNLKAQGYGTGTIAFLLLSCFLLLMFVIASLSLITSWIFAFILNITYQGFLEFTTYISIPPWWLIIGTYLLSSLVVCAYAFLFIIIEVSRPTLVLLKPKVVKTHIPKIGFLHLNFKYNISLKFTLDAKWKLLLTIVVTTLTGAMLFTGLTTIINFSQINLNLKENTNWKYVYRYDTNYNDPTGQTPPYDYLVYESPAAVKDPNVSGYLLLNPQQKIFTEEMVLKKYTSVGTTPPVCGPFVGDSTVIPSLKHLWFKANSYEWYLQNCKDTKYYDQITKFIQGSVYEYFINELSHEDGIITIGYQPIIYGPYQSEIFAYTQSLYAQEAINYNNLEHFLTSYQTANDESTINLSIPTFYRNFISSKKLKSLTGNAIEFYDYKNNTNLFYPNVEEKTDISWFFNKIKSFDQSGDTDSLLRAAQAERFSSKVNYAILQVNEMKKLIQSKNWFYSKNPKWDPTNYRVQLYPIIINKAYRFLQGVNIGDILVSNFNDKNVTFYVVADQFDNGMKNMFLINRYNNQRLTPKRLATLYSSLLQNETYHYIGVYEKNNNYNVLPNPSQYQPSPIYNGTQNLKILLQQTINLQIILFLIYLLILVASIVACIFQIFIITNIILKDNLKVLNSFKALGYSDLWIFNRMFLIYLPIILISWVISIPIGAMVINLIRYQIVYNMLSYVSGTVNIGDYLISFLWLLLVMFIVAFALNKRFMNRRYPILKTMNWT</sequence>
<dbReference type="InterPro" id="IPR003838">
    <property type="entry name" value="ABC3_permease_C"/>
</dbReference>
<gene>
    <name evidence="9" type="ORF">SMSRO_SF003170</name>
</gene>
<comment type="subcellular location">
    <subcellularLocation>
        <location evidence="1">Cell membrane</location>
        <topology evidence="1">Multi-pass membrane protein</topology>
    </subcellularLocation>
</comment>
<dbReference type="InterPro" id="IPR050250">
    <property type="entry name" value="Macrolide_Exporter_MacB"/>
</dbReference>
<evidence type="ECO:0000256" key="6">
    <source>
        <dbReference type="ARBA" id="ARBA00038076"/>
    </source>
</evidence>
<protein>
    <recommendedName>
        <fullName evidence="8">ABC3 transporter permease C-terminal domain-containing protein</fullName>
    </recommendedName>
</protein>
<organism evidence="9 10">
    <name type="scientific">Spiroplasma poulsonii</name>
    <dbReference type="NCBI Taxonomy" id="2138"/>
    <lineage>
        <taxon>Bacteria</taxon>
        <taxon>Bacillati</taxon>
        <taxon>Mycoplasmatota</taxon>
        <taxon>Mollicutes</taxon>
        <taxon>Entomoplasmatales</taxon>
        <taxon>Spiroplasmataceae</taxon>
        <taxon>Spiroplasma</taxon>
    </lineage>
</organism>
<evidence type="ECO:0000256" key="1">
    <source>
        <dbReference type="ARBA" id="ARBA00004651"/>
    </source>
</evidence>
<accession>A0A2P6FAR8</accession>
<dbReference type="GO" id="GO:0005886">
    <property type="term" value="C:plasma membrane"/>
    <property type="evidence" value="ECO:0007669"/>
    <property type="project" value="UniProtKB-SubCell"/>
</dbReference>
<feature type="transmembrane region" description="Helical" evidence="7">
    <location>
        <begin position="587"/>
        <end position="609"/>
    </location>
</feature>
<feature type="transmembrane region" description="Helical" evidence="7">
    <location>
        <begin position="471"/>
        <end position="498"/>
    </location>
</feature>
<feature type="domain" description="ABC3 transporter permease C-terminal" evidence="8">
    <location>
        <begin position="1047"/>
        <end position="1163"/>
    </location>
</feature>
<dbReference type="AlphaFoldDB" id="A0A2P6FAR8"/>
<keyword evidence="5 7" id="KW-0472">Membrane</keyword>
<dbReference type="GO" id="GO:0022857">
    <property type="term" value="F:transmembrane transporter activity"/>
    <property type="evidence" value="ECO:0007669"/>
    <property type="project" value="TreeGrafter"/>
</dbReference>
<reference evidence="9 10" key="1">
    <citation type="journal article" date="2015" name="MBio">
        <title>Genome sequence of the Drosophila melanogaster male-killing Spiroplasma strain MSRO endosymbiont.</title>
        <authorList>
            <person name="Paredes J.C."/>
            <person name="Herren J.K."/>
            <person name="Schupfer F."/>
            <person name="Marin R."/>
            <person name="Claverol S."/>
            <person name="Kuo C.H."/>
            <person name="Lemaitre B."/>
            <person name="Beven L."/>
        </authorList>
    </citation>
    <scope>NUCLEOTIDE SEQUENCE [LARGE SCALE GENOMIC DNA]</scope>
    <source>
        <strain evidence="9 10">MSRO</strain>
    </source>
</reference>
<dbReference type="PANTHER" id="PTHR30572">
    <property type="entry name" value="MEMBRANE COMPONENT OF TRANSPORTER-RELATED"/>
    <property type="match status" value="1"/>
</dbReference>
<feature type="transmembrane region" description="Helical" evidence="7">
    <location>
        <begin position="1139"/>
        <end position="1157"/>
    </location>
</feature>
<evidence type="ECO:0000259" key="8">
    <source>
        <dbReference type="Pfam" id="PF02687"/>
    </source>
</evidence>
<evidence type="ECO:0000313" key="10">
    <source>
        <dbReference type="Proteomes" id="UP000031565"/>
    </source>
</evidence>
<feature type="transmembrane region" description="Helical" evidence="7">
    <location>
        <begin position="20"/>
        <end position="39"/>
    </location>
</feature>
<dbReference type="PANTHER" id="PTHR30572:SF4">
    <property type="entry name" value="ABC TRANSPORTER PERMEASE YTRF"/>
    <property type="match status" value="1"/>
</dbReference>
<comment type="similarity">
    <text evidence="6">Belongs to the ABC-4 integral membrane protein family.</text>
</comment>
<comment type="caution">
    <text evidence="9">The sequence shown here is derived from an EMBL/GenBank/DDBJ whole genome shotgun (WGS) entry which is preliminary data.</text>
</comment>
<proteinExistence type="inferred from homology"/>
<keyword evidence="4 7" id="KW-1133">Transmembrane helix</keyword>
<dbReference type="Pfam" id="PF02687">
    <property type="entry name" value="FtsX"/>
    <property type="match status" value="1"/>
</dbReference>
<keyword evidence="10" id="KW-1185">Reference proteome</keyword>
<keyword evidence="3 7" id="KW-0812">Transmembrane</keyword>
<feature type="transmembrane region" description="Helical" evidence="7">
    <location>
        <begin position="1093"/>
        <end position="1119"/>
    </location>
</feature>
<dbReference type="Proteomes" id="UP000031565">
    <property type="component" value="Unassembled WGS sequence"/>
</dbReference>
<evidence type="ECO:0000256" key="4">
    <source>
        <dbReference type="ARBA" id="ARBA00022989"/>
    </source>
</evidence>
<evidence type="ECO:0000256" key="3">
    <source>
        <dbReference type="ARBA" id="ARBA00022692"/>
    </source>
</evidence>
<dbReference type="STRING" id="2138.SMSRO_v1c03040"/>
<evidence type="ECO:0000256" key="5">
    <source>
        <dbReference type="ARBA" id="ARBA00023136"/>
    </source>
</evidence>